<feature type="compositionally biased region" description="Polar residues" evidence="7">
    <location>
        <begin position="124"/>
        <end position="137"/>
    </location>
</feature>
<evidence type="ECO:0000256" key="3">
    <source>
        <dbReference type="ARBA" id="ARBA00022679"/>
    </source>
</evidence>
<evidence type="ECO:0000313" key="9">
    <source>
        <dbReference type="Proteomes" id="UP000054560"/>
    </source>
</evidence>
<dbReference type="GO" id="GO:0005634">
    <property type="term" value="C:nucleus"/>
    <property type="evidence" value="ECO:0007669"/>
    <property type="project" value="TreeGrafter"/>
</dbReference>
<proteinExistence type="inferred from homology"/>
<dbReference type="InterPro" id="IPR029063">
    <property type="entry name" value="SAM-dependent_MTases_sf"/>
</dbReference>
<dbReference type="SUPFAM" id="SSF53335">
    <property type="entry name" value="S-adenosyl-L-methionine-dependent methyltransferases"/>
    <property type="match status" value="1"/>
</dbReference>
<comment type="catalytic activity">
    <reaction evidence="5">
        <text>an adenosine in mRNA + S-adenosyl-L-methionine = an N(6)-methyladenosine in mRNA + S-adenosyl-L-homocysteine + H(+)</text>
        <dbReference type="Rhea" id="RHEA:55584"/>
        <dbReference type="Rhea" id="RHEA-COMP:12414"/>
        <dbReference type="Rhea" id="RHEA-COMP:12417"/>
        <dbReference type="ChEBI" id="CHEBI:15378"/>
        <dbReference type="ChEBI" id="CHEBI:57856"/>
        <dbReference type="ChEBI" id="CHEBI:59789"/>
        <dbReference type="ChEBI" id="CHEBI:74411"/>
        <dbReference type="ChEBI" id="CHEBI:74449"/>
        <dbReference type="EC" id="2.1.1.348"/>
    </reaction>
</comment>
<evidence type="ECO:0000256" key="6">
    <source>
        <dbReference type="PROSITE-ProRule" id="PRU00489"/>
    </source>
</evidence>
<name>A0A0L0GHE1_9EUKA</name>
<dbReference type="Proteomes" id="UP000054560">
    <property type="component" value="Unassembled WGS sequence"/>
</dbReference>
<protein>
    <recommendedName>
        <fullName evidence="1">mRNA m(6)A methyltransferase</fullName>
        <ecNumber evidence="1">2.1.1.348</ecNumber>
    </recommendedName>
</protein>
<dbReference type="GO" id="GO:0036396">
    <property type="term" value="C:RNA N6-methyladenosine methyltransferase complex"/>
    <property type="evidence" value="ECO:0007669"/>
    <property type="project" value="TreeGrafter"/>
</dbReference>
<keyword evidence="3" id="KW-0808">Transferase</keyword>
<dbReference type="PROSITE" id="PS51143">
    <property type="entry name" value="MT_A70"/>
    <property type="match status" value="1"/>
</dbReference>
<evidence type="ECO:0000256" key="5">
    <source>
        <dbReference type="ARBA" id="ARBA00048957"/>
    </source>
</evidence>
<dbReference type="Pfam" id="PF05063">
    <property type="entry name" value="MT-A70"/>
    <property type="match status" value="1"/>
</dbReference>
<dbReference type="GO" id="GO:0032259">
    <property type="term" value="P:methylation"/>
    <property type="evidence" value="ECO:0007669"/>
    <property type="project" value="UniProtKB-KW"/>
</dbReference>
<dbReference type="EC" id="2.1.1.348" evidence="1"/>
<dbReference type="Gene3D" id="3.40.50.150">
    <property type="entry name" value="Vaccinia Virus protein VP39"/>
    <property type="match status" value="1"/>
</dbReference>
<organism evidence="8 9">
    <name type="scientific">Sphaeroforma arctica JP610</name>
    <dbReference type="NCBI Taxonomy" id="667725"/>
    <lineage>
        <taxon>Eukaryota</taxon>
        <taxon>Ichthyosporea</taxon>
        <taxon>Ichthyophonida</taxon>
        <taxon>Sphaeroforma</taxon>
    </lineage>
</organism>
<dbReference type="PANTHER" id="PTHR12829">
    <property type="entry name" value="N6-ADENOSINE-METHYLTRANSFERASE"/>
    <property type="match status" value="1"/>
</dbReference>
<dbReference type="RefSeq" id="XP_014161660.1">
    <property type="nucleotide sequence ID" value="XM_014306185.1"/>
</dbReference>
<evidence type="ECO:0000256" key="7">
    <source>
        <dbReference type="SAM" id="MobiDB-lite"/>
    </source>
</evidence>
<dbReference type="GO" id="GO:0001734">
    <property type="term" value="F:mRNA m(6)A methyltransferase activity"/>
    <property type="evidence" value="ECO:0007669"/>
    <property type="project" value="UniProtKB-EC"/>
</dbReference>
<feature type="compositionally biased region" description="Basic and acidic residues" evidence="7">
    <location>
        <begin position="108"/>
        <end position="117"/>
    </location>
</feature>
<feature type="compositionally biased region" description="Acidic residues" evidence="7">
    <location>
        <begin position="28"/>
        <end position="42"/>
    </location>
</feature>
<evidence type="ECO:0000256" key="2">
    <source>
        <dbReference type="ARBA" id="ARBA00022603"/>
    </source>
</evidence>
<dbReference type="AlphaFoldDB" id="A0A0L0GHE1"/>
<dbReference type="OrthoDB" id="10262526at2759"/>
<evidence type="ECO:0000313" key="8">
    <source>
        <dbReference type="EMBL" id="KNC87758.1"/>
    </source>
</evidence>
<keyword evidence="9" id="KW-1185">Reference proteome</keyword>
<keyword evidence="2" id="KW-0489">Methyltransferase</keyword>
<accession>A0A0L0GHE1</accession>
<evidence type="ECO:0000256" key="1">
    <source>
        <dbReference type="ARBA" id="ARBA00012160"/>
    </source>
</evidence>
<dbReference type="STRING" id="667725.A0A0L0GHE1"/>
<evidence type="ECO:0000256" key="4">
    <source>
        <dbReference type="ARBA" id="ARBA00022691"/>
    </source>
</evidence>
<keyword evidence="4" id="KW-0949">S-adenosyl-L-methionine</keyword>
<dbReference type="PANTHER" id="PTHR12829:SF7">
    <property type="entry name" value="N6-ADENOSINE-METHYLTRANSFERASE CATALYTIC SUBUNIT"/>
    <property type="match status" value="1"/>
</dbReference>
<feature type="region of interest" description="Disordered" evidence="7">
    <location>
        <begin position="102"/>
        <end position="170"/>
    </location>
</feature>
<dbReference type="GeneID" id="25900634"/>
<gene>
    <name evidence="8" type="ORF">SARC_00130</name>
</gene>
<dbReference type="eggNOG" id="KOG2098">
    <property type="taxonomic scope" value="Eukaryota"/>
</dbReference>
<dbReference type="InterPro" id="IPR007757">
    <property type="entry name" value="MT-A70-like"/>
</dbReference>
<feature type="region of interest" description="Disordered" evidence="7">
    <location>
        <begin position="1"/>
        <end position="42"/>
    </location>
</feature>
<reference evidence="8 9" key="1">
    <citation type="submission" date="2011-02" db="EMBL/GenBank/DDBJ databases">
        <title>The Genome Sequence of Sphaeroforma arctica JP610.</title>
        <authorList>
            <consortium name="The Broad Institute Genome Sequencing Platform"/>
            <person name="Russ C."/>
            <person name="Cuomo C."/>
            <person name="Young S.K."/>
            <person name="Zeng Q."/>
            <person name="Gargeya S."/>
            <person name="Alvarado L."/>
            <person name="Berlin A."/>
            <person name="Chapman S.B."/>
            <person name="Chen Z."/>
            <person name="Freedman E."/>
            <person name="Gellesch M."/>
            <person name="Goldberg J."/>
            <person name="Griggs A."/>
            <person name="Gujja S."/>
            <person name="Heilman E."/>
            <person name="Heiman D."/>
            <person name="Howarth C."/>
            <person name="Mehta T."/>
            <person name="Neiman D."/>
            <person name="Pearson M."/>
            <person name="Roberts A."/>
            <person name="Saif S."/>
            <person name="Shea T."/>
            <person name="Shenoy N."/>
            <person name="Sisk P."/>
            <person name="Stolte C."/>
            <person name="Sykes S."/>
            <person name="White J."/>
            <person name="Yandava C."/>
            <person name="Burger G."/>
            <person name="Gray M.W."/>
            <person name="Holland P.W.H."/>
            <person name="King N."/>
            <person name="Lang F.B.F."/>
            <person name="Roger A.J."/>
            <person name="Ruiz-Trillo I."/>
            <person name="Haas B."/>
            <person name="Nusbaum C."/>
            <person name="Birren B."/>
        </authorList>
    </citation>
    <scope>NUCLEOTIDE SEQUENCE [LARGE SCALE GENOMIC DNA]</scope>
    <source>
        <strain evidence="8 9">JP610</strain>
    </source>
</reference>
<sequence length="360" mass="40471">MLGSVADDTKEMDSYSDDNELSSCDASDSSEEEPELASDVDELIDEEIRTVQEMVLSKRKIKALKKARRVLTEDEVVTEESTTLCELNSGLSKEELLASRSARRVLRRNHEAKRDQTAEDETNLHNSNEPHATNNGAVATAENADVAGSCSESKKTSDSKSSTQNFTPPPFSVPISADVTSYDFKSLAQLTKFDVIHMDPPWRLANAKPTRGVALGYSQLCDNDIADMPVECLSDSGFIFIWVINNRFEVGLELMTKWGYKFVDNVDWVKQTVNRRLAKSHGYYLQHAKETCLVGFKGDLNYVKSTTHTDVIFAPRRGQSQKPEEIYHLIEALVPNGKYLEIFARKNNLRDYWVSIGNEL</sequence>
<comment type="similarity">
    <text evidence="6">Belongs to the MT-A70-like family.</text>
</comment>
<dbReference type="EMBL" id="KQ241599">
    <property type="protein sequence ID" value="KNC87758.1"/>
    <property type="molecule type" value="Genomic_DNA"/>
</dbReference>